<dbReference type="AlphaFoldDB" id="A0AAN5CRJ7"/>
<gene>
    <name evidence="2" type="ORF">PMAYCL1PPCAC_19478</name>
</gene>
<protein>
    <submittedName>
        <fullName evidence="2">Uncharacterized protein</fullName>
    </submittedName>
</protein>
<reference evidence="3" key="1">
    <citation type="submission" date="2022-10" db="EMBL/GenBank/DDBJ databases">
        <title>Genome assembly of Pristionchus species.</title>
        <authorList>
            <person name="Yoshida K."/>
            <person name="Sommer R.J."/>
        </authorList>
    </citation>
    <scope>NUCLEOTIDE SEQUENCE [LARGE SCALE GENOMIC DNA]</scope>
    <source>
        <strain evidence="3">RS5460</strain>
    </source>
</reference>
<feature type="non-terminal residue" evidence="2">
    <location>
        <position position="1"/>
    </location>
</feature>
<organism evidence="2 3">
    <name type="scientific">Pristionchus mayeri</name>
    <dbReference type="NCBI Taxonomy" id="1317129"/>
    <lineage>
        <taxon>Eukaryota</taxon>
        <taxon>Metazoa</taxon>
        <taxon>Ecdysozoa</taxon>
        <taxon>Nematoda</taxon>
        <taxon>Chromadorea</taxon>
        <taxon>Rhabditida</taxon>
        <taxon>Rhabditina</taxon>
        <taxon>Diplogasteromorpha</taxon>
        <taxon>Diplogasteroidea</taxon>
        <taxon>Neodiplogasteridae</taxon>
        <taxon>Pristionchus</taxon>
    </lineage>
</organism>
<keyword evidence="3" id="KW-1185">Reference proteome</keyword>
<evidence type="ECO:0000313" key="3">
    <source>
        <dbReference type="Proteomes" id="UP001328107"/>
    </source>
</evidence>
<comment type="caution">
    <text evidence="2">The sequence shown here is derived from an EMBL/GenBank/DDBJ whole genome shotgun (WGS) entry which is preliminary data.</text>
</comment>
<evidence type="ECO:0000256" key="1">
    <source>
        <dbReference type="SAM" id="MobiDB-lite"/>
    </source>
</evidence>
<sequence>VKYFYTTHDITFVSECALLPLNMRKIGCMNEQMKEILGDILLLCRNSSQRFRIIGVVDLAFDIRRKRKLLLGFCCKCCSRLGQLLLESVESNGAEVLSAVLLQFTRNEGRIEDWLLFLGFRQEWERRESRQIWKFKFGQVNLGQLCHVQSWCCELGRHSQRLLCSEDVKRVLRREILVVVLANLLERLLLRDGRSHCACCILNCGLALTEGKLERWEGRQCERQRGQRGKGELGEVKGSGSGNGGESGQTAGWSRQDLPESFLRNLAERFQVVLVTVHHILEVCLRLYQFVHICLRIATRQIFHATVHGSLQLFECRHLDCRRQSRDRRERERRKSGKGDEWRASCWFGSILTEHANRERKQEQGRCS</sequence>
<proteinExistence type="predicted"/>
<accession>A0AAN5CRJ7</accession>
<feature type="compositionally biased region" description="Gly residues" evidence="1">
    <location>
        <begin position="237"/>
        <end position="247"/>
    </location>
</feature>
<evidence type="ECO:0000313" key="2">
    <source>
        <dbReference type="EMBL" id="GMR49283.1"/>
    </source>
</evidence>
<dbReference type="EMBL" id="BTRK01000004">
    <property type="protein sequence ID" value="GMR49283.1"/>
    <property type="molecule type" value="Genomic_DNA"/>
</dbReference>
<dbReference type="Proteomes" id="UP001328107">
    <property type="component" value="Unassembled WGS sequence"/>
</dbReference>
<name>A0AAN5CRJ7_9BILA</name>
<feature type="region of interest" description="Disordered" evidence="1">
    <location>
        <begin position="230"/>
        <end position="252"/>
    </location>
</feature>